<reference evidence="2" key="1">
    <citation type="submission" date="2023-03" db="EMBL/GenBank/DDBJ databases">
        <authorList>
            <person name="Steffen K."/>
            <person name="Cardenas P."/>
        </authorList>
    </citation>
    <scope>NUCLEOTIDE SEQUENCE</scope>
</reference>
<dbReference type="AlphaFoldDB" id="A0AA35X054"/>
<gene>
    <name evidence="2" type="ORF">GBAR_LOCUS18554</name>
</gene>
<evidence type="ECO:0000259" key="1">
    <source>
        <dbReference type="PROSITE" id="PS50042"/>
    </source>
</evidence>
<sequence length="474" mass="52355">METSATRTRLVLPQLEMSPAPRAGHGTCREGVVPSGLRKARHGGTKVTTIFVFTFDQLAAETRREQQRVEIDYDKLRELCLQVGDERDGGGEHTGPANREQRHRQFMSNYRLLLRETPADGGRTAAKAPPPDRQCDTSCSSSSISVDCSHQVDVEAIHGRRATSVQKSTVETNTRLKAMLNILRKLPLQRDVGEVKQLSNHLSRFPSLLPPSDKDRPSVLVGVAARCLLETIPKKGFSLPDKGGVYLILQGSVQRKTKDEATQEIISTQLHEGDSFGAMEENFITNQGKNCEAAERRERLSLISSCPALSGVSSSVTGAMASDITGRQFLLTPVSDDREAGSRIVCGRGSVERVGEAAVQGPDWLQSQDWLGALDYCHKLVYHTPSMFLECVIHTHSSDGYYTTNNIMRAVNEVGKLIPADKDLSIPVPTKDTVRHQYAKELMALHWRQIKSDILSEAKGDQVPQPEPVGRWKI</sequence>
<feature type="domain" description="Cyclic nucleotide-binding" evidence="1">
    <location>
        <begin position="245"/>
        <end position="279"/>
    </location>
</feature>
<keyword evidence="3" id="KW-1185">Reference proteome</keyword>
<name>A0AA35X054_GEOBA</name>
<organism evidence="2 3">
    <name type="scientific">Geodia barretti</name>
    <name type="common">Barrett's horny sponge</name>
    <dbReference type="NCBI Taxonomy" id="519541"/>
    <lineage>
        <taxon>Eukaryota</taxon>
        <taxon>Metazoa</taxon>
        <taxon>Porifera</taxon>
        <taxon>Demospongiae</taxon>
        <taxon>Heteroscleromorpha</taxon>
        <taxon>Tetractinellida</taxon>
        <taxon>Astrophorina</taxon>
        <taxon>Geodiidae</taxon>
        <taxon>Geodia</taxon>
    </lineage>
</organism>
<dbReference type="InterPro" id="IPR000595">
    <property type="entry name" value="cNMP-bd_dom"/>
</dbReference>
<protein>
    <recommendedName>
        <fullName evidence="1">Cyclic nucleotide-binding domain-containing protein</fullName>
    </recommendedName>
</protein>
<dbReference type="EMBL" id="CASHTH010002633">
    <property type="protein sequence ID" value="CAI8032877.1"/>
    <property type="molecule type" value="Genomic_DNA"/>
</dbReference>
<evidence type="ECO:0000313" key="3">
    <source>
        <dbReference type="Proteomes" id="UP001174909"/>
    </source>
</evidence>
<dbReference type="PROSITE" id="PS50042">
    <property type="entry name" value="CNMP_BINDING_3"/>
    <property type="match status" value="1"/>
</dbReference>
<dbReference type="Proteomes" id="UP001174909">
    <property type="component" value="Unassembled WGS sequence"/>
</dbReference>
<evidence type="ECO:0000313" key="2">
    <source>
        <dbReference type="EMBL" id="CAI8032877.1"/>
    </source>
</evidence>
<proteinExistence type="predicted"/>
<accession>A0AA35X054</accession>
<comment type="caution">
    <text evidence="2">The sequence shown here is derived from an EMBL/GenBank/DDBJ whole genome shotgun (WGS) entry which is preliminary data.</text>
</comment>